<organism evidence="5 6">
    <name type="scientific">Tsukamurella soli</name>
    <dbReference type="NCBI Taxonomy" id="644556"/>
    <lineage>
        <taxon>Bacteria</taxon>
        <taxon>Bacillati</taxon>
        <taxon>Actinomycetota</taxon>
        <taxon>Actinomycetes</taxon>
        <taxon>Mycobacteriales</taxon>
        <taxon>Tsukamurellaceae</taxon>
        <taxon>Tsukamurella</taxon>
    </lineage>
</organism>
<sequence length="394" mass="40020">MTFVKKAFVCALSVATVTTAALAGCSSATSGTATSGTSSNVAAPPPAAVPSDLNVGTYPTTPRVIPPNSSDGAWVEEGNRMGEALIQGNEVDPRMVIGGAALRSFPVLSGIELSNRVPDGTATVFEANDMQVGMTTTRGDKLTDPTVAVRIGLYRFKTDAAATSAVSAIRAATAARQQVTVPGTPGVVASVFKPGTVDSYLAQGPIVINVSGTGPTDAEATGFVSKAFSLEVPKLKTFTPTPVADVPKLPSDSDGILARTLPLSNPTDGGVPELMTGYYGLAGLLHRIPTLATAGKYEQAGVDLVGQADGVVYRTRDAAAATTLLTAMYSAPGDIHAASAPDVPAMKCVRDAVGSSVRCGVTVGRYVADLTGDSLDVAQQKASAEFAILTKAGS</sequence>
<evidence type="ECO:0000259" key="4">
    <source>
        <dbReference type="Pfam" id="PF24092"/>
    </source>
</evidence>
<accession>A0ABP8JYT6</accession>
<reference evidence="6" key="1">
    <citation type="journal article" date="2019" name="Int. J. Syst. Evol. Microbiol.">
        <title>The Global Catalogue of Microorganisms (GCM) 10K type strain sequencing project: providing services to taxonomists for standard genome sequencing and annotation.</title>
        <authorList>
            <consortium name="The Broad Institute Genomics Platform"/>
            <consortium name="The Broad Institute Genome Sequencing Center for Infectious Disease"/>
            <person name="Wu L."/>
            <person name="Ma J."/>
        </authorList>
    </citation>
    <scope>NUCLEOTIDE SEQUENCE [LARGE SCALE GENOMIC DNA]</scope>
    <source>
        <strain evidence="6">JCM 17688</strain>
    </source>
</reference>
<feature type="region of interest" description="Disordered" evidence="1">
    <location>
        <begin position="28"/>
        <end position="52"/>
    </location>
</feature>
<dbReference type="PROSITE" id="PS51257">
    <property type="entry name" value="PROKAR_LIPOPROTEIN"/>
    <property type="match status" value="1"/>
</dbReference>
<comment type="caution">
    <text evidence="5">The sequence shown here is derived from an EMBL/GenBank/DDBJ whole genome shotgun (WGS) entry which is preliminary data.</text>
</comment>
<evidence type="ECO:0000313" key="5">
    <source>
        <dbReference type="EMBL" id="GAA4398208.1"/>
    </source>
</evidence>
<evidence type="ECO:0000313" key="6">
    <source>
        <dbReference type="Proteomes" id="UP001500635"/>
    </source>
</evidence>
<dbReference type="InterPro" id="IPR056463">
    <property type="entry name" value="DUF7373_C"/>
</dbReference>
<keyword evidence="6" id="KW-1185">Reference proteome</keyword>
<keyword evidence="2" id="KW-0732">Signal</keyword>
<protein>
    <submittedName>
        <fullName evidence="5">Uncharacterized protein</fullName>
    </submittedName>
</protein>
<gene>
    <name evidence="5" type="ORF">GCM10023147_34280</name>
</gene>
<proteinExistence type="predicted"/>
<evidence type="ECO:0000256" key="1">
    <source>
        <dbReference type="SAM" id="MobiDB-lite"/>
    </source>
</evidence>
<feature type="signal peptide" evidence="2">
    <location>
        <begin position="1"/>
        <end position="23"/>
    </location>
</feature>
<name>A0ABP8JYT6_9ACTN</name>
<dbReference type="InterPro" id="IPR055797">
    <property type="entry name" value="DUF7373"/>
</dbReference>
<feature type="domain" description="DUF7373" evidence="4">
    <location>
        <begin position="257"/>
        <end position="391"/>
    </location>
</feature>
<feature type="compositionally biased region" description="Low complexity" evidence="1">
    <location>
        <begin position="28"/>
        <end position="42"/>
    </location>
</feature>
<evidence type="ECO:0000259" key="3">
    <source>
        <dbReference type="Pfam" id="PF24088"/>
    </source>
</evidence>
<dbReference type="Pfam" id="PF24092">
    <property type="entry name" value="DUF7373_C"/>
    <property type="match status" value="1"/>
</dbReference>
<dbReference type="Pfam" id="PF24088">
    <property type="entry name" value="DUF7373"/>
    <property type="match status" value="1"/>
</dbReference>
<evidence type="ECO:0000256" key="2">
    <source>
        <dbReference type="SAM" id="SignalP"/>
    </source>
</evidence>
<dbReference type="EMBL" id="BAABFR010000060">
    <property type="protein sequence ID" value="GAA4398208.1"/>
    <property type="molecule type" value="Genomic_DNA"/>
</dbReference>
<feature type="chain" id="PRO_5045274749" evidence="2">
    <location>
        <begin position="24"/>
        <end position="394"/>
    </location>
</feature>
<feature type="domain" description="DUF7373" evidence="3">
    <location>
        <begin position="69"/>
        <end position="250"/>
    </location>
</feature>
<dbReference type="Proteomes" id="UP001500635">
    <property type="component" value="Unassembled WGS sequence"/>
</dbReference>